<organism evidence="1 2">
    <name type="scientific">Steinernema glaseri</name>
    <dbReference type="NCBI Taxonomy" id="37863"/>
    <lineage>
        <taxon>Eukaryota</taxon>
        <taxon>Metazoa</taxon>
        <taxon>Ecdysozoa</taxon>
        <taxon>Nematoda</taxon>
        <taxon>Chromadorea</taxon>
        <taxon>Rhabditida</taxon>
        <taxon>Tylenchina</taxon>
        <taxon>Panagrolaimomorpha</taxon>
        <taxon>Strongyloidoidea</taxon>
        <taxon>Steinernematidae</taxon>
        <taxon>Steinernema</taxon>
    </lineage>
</organism>
<evidence type="ECO:0000313" key="2">
    <source>
        <dbReference type="WBParaSite" id="L893_g28623.t1"/>
    </source>
</evidence>
<dbReference type="WBParaSite" id="L893_g28623.t1">
    <property type="protein sequence ID" value="L893_g28623.t1"/>
    <property type="gene ID" value="L893_g28623"/>
</dbReference>
<evidence type="ECO:0000313" key="1">
    <source>
        <dbReference type="Proteomes" id="UP000095287"/>
    </source>
</evidence>
<name>A0A1I7ZPG6_9BILA</name>
<protein>
    <submittedName>
        <fullName evidence="2">Uncharacterized protein</fullName>
    </submittedName>
</protein>
<reference evidence="2" key="1">
    <citation type="submission" date="2016-11" db="UniProtKB">
        <authorList>
            <consortium name="WormBaseParasite"/>
        </authorList>
    </citation>
    <scope>IDENTIFICATION</scope>
</reference>
<dbReference type="AlphaFoldDB" id="A0A1I7ZPG6"/>
<sequence length="42" mass="4817">ELKRTRFSLCHNHLRITPLALPSTSITIYGPQRTSVHRSLSQ</sequence>
<dbReference type="Proteomes" id="UP000095287">
    <property type="component" value="Unplaced"/>
</dbReference>
<keyword evidence="1" id="KW-1185">Reference proteome</keyword>
<accession>A0A1I7ZPG6</accession>
<proteinExistence type="predicted"/>